<dbReference type="InterPro" id="IPR002882">
    <property type="entry name" value="CofD"/>
</dbReference>
<organism evidence="3 4">
    <name type="scientific">Candidatus Sungbacteria bacterium RIFCSPHIGHO2_01_FULL_47_32</name>
    <dbReference type="NCBI Taxonomy" id="1802264"/>
    <lineage>
        <taxon>Bacteria</taxon>
        <taxon>Candidatus Sungiibacteriota</taxon>
    </lineage>
</organism>
<protein>
    <recommendedName>
        <fullName evidence="2">Putative gluconeogenesis factor</fullName>
    </recommendedName>
</protein>
<comment type="subcellular location">
    <subcellularLocation>
        <location evidence="2">Cytoplasm</location>
    </subcellularLocation>
</comment>
<dbReference type="Pfam" id="PF01933">
    <property type="entry name" value="CofD"/>
    <property type="match status" value="1"/>
</dbReference>
<dbReference type="PANTHER" id="PTHR30135:SF3">
    <property type="entry name" value="GLUCONEOGENESIS FACTOR-RELATED"/>
    <property type="match status" value="1"/>
</dbReference>
<dbReference type="GO" id="GO:0005737">
    <property type="term" value="C:cytoplasm"/>
    <property type="evidence" value="ECO:0007669"/>
    <property type="project" value="UniProtKB-SubCell"/>
</dbReference>
<gene>
    <name evidence="3" type="ORF">A2633_05725</name>
</gene>
<accession>A0A1G2K6T4</accession>
<comment type="function">
    <text evidence="2">Required for morphogenesis under gluconeogenic growth conditions.</text>
</comment>
<evidence type="ECO:0000256" key="1">
    <source>
        <dbReference type="ARBA" id="ARBA00022490"/>
    </source>
</evidence>
<keyword evidence="1 2" id="KW-0963">Cytoplasm</keyword>
<dbReference type="Gene3D" id="3.40.50.10680">
    <property type="entry name" value="CofD-like domains"/>
    <property type="match status" value="1"/>
</dbReference>
<name>A0A1G2K6T4_9BACT</name>
<dbReference type="InterPro" id="IPR038136">
    <property type="entry name" value="CofD-like_dom_sf"/>
</dbReference>
<dbReference type="GO" id="GO:0008360">
    <property type="term" value="P:regulation of cell shape"/>
    <property type="evidence" value="ECO:0007669"/>
    <property type="project" value="UniProtKB-UniRule"/>
</dbReference>
<reference evidence="3 4" key="1">
    <citation type="journal article" date="2016" name="Nat. Commun.">
        <title>Thousands of microbial genomes shed light on interconnected biogeochemical processes in an aquifer system.</title>
        <authorList>
            <person name="Anantharaman K."/>
            <person name="Brown C.T."/>
            <person name="Hug L.A."/>
            <person name="Sharon I."/>
            <person name="Castelle C.J."/>
            <person name="Probst A.J."/>
            <person name="Thomas B.C."/>
            <person name="Singh A."/>
            <person name="Wilkins M.J."/>
            <person name="Karaoz U."/>
            <person name="Brodie E.L."/>
            <person name="Williams K.H."/>
            <person name="Hubbard S.S."/>
            <person name="Banfield J.F."/>
        </authorList>
    </citation>
    <scope>NUCLEOTIDE SEQUENCE [LARGE SCALE GENOMIC DNA]</scope>
</reference>
<dbReference type="GO" id="GO:0043743">
    <property type="term" value="F:LPPG:FO 2-phospho-L-lactate transferase activity"/>
    <property type="evidence" value="ECO:0007669"/>
    <property type="project" value="InterPro"/>
</dbReference>
<dbReference type="EMBL" id="MHQC01000039">
    <property type="protein sequence ID" value="OGZ94281.1"/>
    <property type="molecule type" value="Genomic_DNA"/>
</dbReference>
<dbReference type="InterPro" id="IPR010119">
    <property type="entry name" value="Gluconeogen_factor"/>
</dbReference>
<sequence>MKTAADKTKKIVVIGGGTGVFTVLSGLRAYPVELSAVVSMADDGGSSGVLREEFGILPPGDVRRVLVALSHTEDRLVADLFNYRFEQGNLKGHTFGNIMLTALERLTGSFEDAVYEAGRLLNIRGHVLPVTLSNVKLGALLENGRTVMGETNIDVPKHDPELKIKRVFLSPKARANKRAVEKIRTADLIVIGPGDLYTSIVPNLIVSGIPEAIRSSKAKKAYVVNLMTKSGETNKFDASQFVSTIEAYLGKRVLDYAVVNTRRPSLARLTKYSAERSEFVGSEGMSQKPTPIFGDFLREKGFLRHDPKKLASVLVSLL</sequence>
<dbReference type="HAMAP" id="MF_00973">
    <property type="entry name" value="Gluconeogen_factor"/>
    <property type="match status" value="1"/>
</dbReference>
<comment type="caution">
    <text evidence="3">The sequence shown here is derived from an EMBL/GenBank/DDBJ whole genome shotgun (WGS) entry which is preliminary data.</text>
</comment>
<dbReference type="PANTHER" id="PTHR30135">
    <property type="entry name" value="UNCHARACTERIZED PROTEIN YVCK-RELATED"/>
    <property type="match status" value="1"/>
</dbReference>
<dbReference type="SUPFAM" id="SSF142338">
    <property type="entry name" value="CofD-like"/>
    <property type="match status" value="1"/>
</dbReference>
<dbReference type="NCBIfam" id="TIGR01826">
    <property type="entry name" value="CofD_related"/>
    <property type="match status" value="1"/>
</dbReference>
<dbReference type="CDD" id="cd07187">
    <property type="entry name" value="YvcK_like"/>
    <property type="match status" value="1"/>
</dbReference>
<evidence type="ECO:0000313" key="3">
    <source>
        <dbReference type="EMBL" id="OGZ94281.1"/>
    </source>
</evidence>
<evidence type="ECO:0000313" key="4">
    <source>
        <dbReference type="Proteomes" id="UP000177152"/>
    </source>
</evidence>
<comment type="similarity">
    <text evidence="2">Belongs to the gluconeogenesis factor family.</text>
</comment>
<proteinExistence type="inferred from homology"/>
<evidence type="ECO:0000256" key="2">
    <source>
        <dbReference type="HAMAP-Rule" id="MF_00973"/>
    </source>
</evidence>
<dbReference type="AlphaFoldDB" id="A0A1G2K6T4"/>
<dbReference type="Proteomes" id="UP000177152">
    <property type="component" value="Unassembled WGS sequence"/>
</dbReference>